<dbReference type="Pfam" id="PF11957">
    <property type="entry name" value="efThoc1"/>
    <property type="match status" value="1"/>
</dbReference>
<evidence type="ECO:0000313" key="2">
    <source>
        <dbReference type="Proteomes" id="UP001642540"/>
    </source>
</evidence>
<organism evidence="1 2">
    <name type="scientific">Orchesella dallaii</name>
    <dbReference type="NCBI Taxonomy" id="48710"/>
    <lineage>
        <taxon>Eukaryota</taxon>
        <taxon>Metazoa</taxon>
        <taxon>Ecdysozoa</taxon>
        <taxon>Arthropoda</taxon>
        <taxon>Hexapoda</taxon>
        <taxon>Collembola</taxon>
        <taxon>Entomobryomorpha</taxon>
        <taxon>Entomobryoidea</taxon>
        <taxon>Orchesellidae</taxon>
        <taxon>Orchesellinae</taxon>
        <taxon>Orchesella</taxon>
    </lineage>
</organism>
<name>A0ABP1S9V3_9HEXA</name>
<accession>A0ABP1S9V3</accession>
<sequence length="162" mass="19129">MSDPSFRRYFLVQLLVILQYLTIPVKFKMDSQVLSEDQADFSKKTSEKIYELLSETPPQGCEFVKCVKHILRYKKKKKPWRQIGDSIKDASEKNKILLCHTELTRLRNICPDNIEACRMKSRNFMPQLDAFFREAFKEMEVEPTSLSVLMDSSKKDFKSKKY</sequence>
<evidence type="ECO:0000313" key="1">
    <source>
        <dbReference type="EMBL" id="CAL8148690.1"/>
    </source>
</evidence>
<dbReference type="PANTHER" id="PTHR13265:SF0">
    <property type="entry name" value="HPR1"/>
    <property type="match status" value="1"/>
</dbReference>
<dbReference type="PANTHER" id="PTHR13265">
    <property type="entry name" value="THO COMPLEX SUBUNIT 1"/>
    <property type="match status" value="1"/>
</dbReference>
<comment type="caution">
    <text evidence="1">The sequence shown here is derived from an EMBL/GenBank/DDBJ whole genome shotgun (WGS) entry which is preliminary data.</text>
</comment>
<reference evidence="1 2" key="1">
    <citation type="submission" date="2024-08" db="EMBL/GenBank/DDBJ databases">
        <authorList>
            <person name="Cucini C."/>
            <person name="Frati F."/>
        </authorList>
    </citation>
    <scope>NUCLEOTIDE SEQUENCE [LARGE SCALE GENOMIC DNA]</scope>
</reference>
<keyword evidence="2" id="KW-1185">Reference proteome</keyword>
<dbReference type="InterPro" id="IPR021861">
    <property type="entry name" value="THO_THOC1"/>
</dbReference>
<gene>
    <name evidence="1" type="ORF">ODALV1_LOCUS31500</name>
</gene>
<protein>
    <submittedName>
        <fullName evidence="1">Uncharacterized protein</fullName>
    </submittedName>
</protein>
<dbReference type="Proteomes" id="UP001642540">
    <property type="component" value="Unassembled WGS sequence"/>
</dbReference>
<proteinExistence type="predicted"/>
<dbReference type="EMBL" id="CAXLJM020000173">
    <property type="protein sequence ID" value="CAL8148690.1"/>
    <property type="molecule type" value="Genomic_DNA"/>
</dbReference>